<dbReference type="EC" id="1.2.7.5" evidence="10"/>
<comment type="caution">
    <text evidence="10">The sequence shown here is derived from an EMBL/GenBank/DDBJ whole genome shotgun (WGS) entry which is preliminary data.</text>
</comment>
<comment type="cofactor">
    <cofactor evidence="8">
        <name>tungstopterin</name>
        <dbReference type="ChEBI" id="CHEBI:30402"/>
    </cofactor>
</comment>
<keyword evidence="3" id="KW-0004">4Fe-4S</keyword>
<evidence type="ECO:0000256" key="8">
    <source>
        <dbReference type="ARBA" id="ARBA00049934"/>
    </source>
</evidence>
<dbReference type="InterPro" id="IPR013984">
    <property type="entry name" value="Ald_Fedxn_OxRdtase_dom2"/>
</dbReference>
<dbReference type="GO" id="GO:0051539">
    <property type="term" value="F:4 iron, 4 sulfur cluster binding"/>
    <property type="evidence" value="ECO:0007669"/>
    <property type="project" value="UniProtKB-KW"/>
</dbReference>
<comment type="cofactor">
    <cofactor evidence="1">
        <name>[4Fe-4S] cluster</name>
        <dbReference type="ChEBI" id="CHEBI:49883"/>
    </cofactor>
</comment>
<dbReference type="Pfam" id="PF02730">
    <property type="entry name" value="AFOR_N"/>
    <property type="match status" value="1"/>
</dbReference>
<dbReference type="GO" id="GO:0033726">
    <property type="term" value="F:aldehyde ferredoxin oxidoreductase activity"/>
    <property type="evidence" value="ECO:0007669"/>
    <property type="project" value="UniProtKB-EC"/>
</dbReference>
<organism evidence="10 11">
    <name type="scientific">Anaerosolibacter carboniphilus</name>
    <dbReference type="NCBI Taxonomy" id="1417629"/>
    <lineage>
        <taxon>Bacteria</taxon>
        <taxon>Bacillati</taxon>
        <taxon>Bacillota</taxon>
        <taxon>Clostridia</taxon>
        <taxon>Peptostreptococcales</taxon>
        <taxon>Thermotaleaceae</taxon>
        <taxon>Anaerosolibacter</taxon>
    </lineage>
</organism>
<evidence type="ECO:0000256" key="5">
    <source>
        <dbReference type="ARBA" id="ARBA00023002"/>
    </source>
</evidence>
<protein>
    <submittedName>
        <fullName evidence="10">Aldehyde:ferredoxin oxidoreductase</fullName>
        <ecNumber evidence="10">1.2.7.5</ecNumber>
    </submittedName>
</protein>
<dbReference type="InterPro" id="IPR051919">
    <property type="entry name" value="W-dependent_AOR"/>
</dbReference>
<dbReference type="Proteomes" id="UP000579281">
    <property type="component" value="Unassembled WGS sequence"/>
</dbReference>
<keyword evidence="4" id="KW-0479">Metal-binding</keyword>
<dbReference type="SMART" id="SM00790">
    <property type="entry name" value="AFOR_N"/>
    <property type="match status" value="1"/>
</dbReference>
<reference evidence="10 11" key="1">
    <citation type="submission" date="2020-08" db="EMBL/GenBank/DDBJ databases">
        <title>Genomic Encyclopedia of Type Strains, Phase IV (KMG-IV): sequencing the most valuable type-strain genomes for metagenomic binning, comparative biology and taxonomic classification.</title>
        <authorList>
            <person name="Goeker M."/>
        </authorList>
    </citation>
    <scope>NUCLEOTIDE SEQUENCE [LARGE SCALE GENOMIC DNA]</scope>
    <source>
        <strain evidence="10 11">DSM 103526</strain>
    </source>
</reference>
<sequence length="639" mass="70640">MNLFPDAKILDVDLSNKEITTRVLAGEIYRLYPGGSTLGLYLAIQEMEPGIDPLSPENMLIFSVSAMTGLPISGISRLNVTAKSPLTGTMGDSQAGGFFPAHLKANGWDAIVFRGKAEKPLYLYIEGDKAELKDAKNLWGKVTGEAEEIIRGEIGDKEVEIAQIGPAGENLVKYACIINMCNRANGRNGMGAVMGSKNLKAVVVKKGKAAQAFDRERFQGLAKSVAERLRENETVAGLGKYGTDGDLEGFHQEGFLPTKNWTTGYFPEGANNITGMTMYESILKERDTCYACAVRCKRVVEIPGVVDPLYGGPEYETCATLGSYCGVTSLEAVAFANQLCNMYGLDTISCGATISFAMECYEKGLINDKDTDGLILNFGNHEAMTALVEKIAKREGVGDLLAEGSYRAAQRIGKEAIPLSMSVKGQELPAHMPQFKPAVGLIYAVNPFGADHQSSEHDVFLMMPPDSRERRRLAQIGVWKGYDNPSVIDDEKVRFAFDSQKFFSILDTLCLCQFVWGPAWELYGPDDMVDLCKYGLGWDTSIYELMLVGERRINMMRYFNAREGFTKEDDRLPQRIFEPFKDGPSKGICVDKEDFEKAKELYYELAGWDKETGNPTESTLRKLSLGWLLEKDQVESLAY</sequence>
<dbReference type="Gene3D" id="1.10.599.10">
    <property type="entry name" value="Aldehyde Ferredoxin Oxidoreductase Protein, subunit A, domain 3"/>
    <property type="match status" value="1"/>
</dbReference>
<dbReference type="Gene3D" id="3.60.9.10">
    <property type="entry name" value="Aldehyde ferredoxin oxidoreductase, N-terminal domain"/>
    <property type="match status" value="1"/>
</dbReference>
<name>A0A841KLM1_9FIRM</name>
<dbReference type="Gene3D" id="1.10.569.10">
    <property type="entry name" value="Aldehyde Ferredoxin Oxidoreductase Protein, subunit A, domain 2"/>
    <property type="match status" value="1"/>
</dbReference>
<evidence type="ECO:0000256" key="4">
    <source>
        <dbReference type="ARBA" id="ARBA00022723"/>
    </source>
</evidence>
<evidence type="ECO:0000313" key="10">
    <source>
        <dbReference type="EMBL" id="MBB6214141.1"/>
    </source>
</evidence>
<feature type="domain" description="Aldehyde ferredoxin oxidoreductase N-terminal" evidence="9">
    <location>
        <begin position="8"/>
        <end position="208"/>
    </location>
</feature>
<dbReference type="GO" id="GO:0046872">
    <property type="term" value="F:metal ion binding"/>
    <property type="evidence" value="ECO:0007669"/>
    <property type="project" value="UniProtKB-KW"/>
</dbReference>
<keyword evidence="7" id="KW-0411">Iron-sulfur</keyword>
<keyword evidence="11" id="KW-1185">Reference proteome</keyword>
<keyword evidence="5 10" id="KW-0560">Oxidoreductase</keyword>
<dbReference type="EMBL" id="JACHEN010000001">
    <property type="protein sequence ID" value="MBB6214141.1"/>
    <property type="molecule type" value="Genomic_DNA"/>
</dbReference>
<evidence type="ECO:0000256" key="1">
    <source>
        <dbReference type="ARBA" id="ARBA00001966"/>
    </source>
</evidence>
<dbReference type="SUPFAM" id="SSF48310">
    <property type="entry name" value="Aldehyde ferredoxin oxidoreductase, C-terminal domains"/>
    <property type="match status" value="1"/>
</dbReference>
<dbReference type="InterPro" id="IPR001203">
    <property type="entry name" value="OxRdtase_Ald_Fedxn_C"/>
</dbReference>
<gene>
    <name evidence="10" type="ORF">HNQ80_000210</name>
</gene>
<comment type="similarity">
    <text evidence="2">Belongs to the AOR/FOR family.</text>
</comment>
<keyword evidence="6" id="KW-0408">Iron</keyword>
<evidence type="ECO:0000256" key="6">
    <source>
        <dbReference type="ARBA" id="ARBA00023004"/>
    </source>
</evidence>
<evidence type="ECO:0000256" key="3">
    <source>
        <dbReference type="ARBA" id="ARBA00022485"/>
    </source>
</evidence>
<evidence type="ECO:0000256" key="7">
    <source>
        <dbReference type="ARBA" id="ARBA00023014"/>
    </source>
</evidence>
<dbReference type="InterPro" id="IPR013983">
    <property type="entry name" value="Ald_Fedxn_OxRdtase_N"/>
</dbReference>
<dbReference type="InterPro" id="IPR013985">
    <property type="entry name" value="Ald_Fedxn_OxRdtase_dom3"/>
</dbReference>
<evidence type="ECO:0000256" key="2">
    <source>
        <dbReference type="ARBA" id="ARBA00011032"/>
    </source>
</evidence>
<evidence type="ECO:0000259" key="9">
    <source>
        <dbReference type="SMART" id="SM00790"/>
    </source>
</evidence>
<dbReference type="GO" id="GO:0009055">
    <property type="term" value="F:electron transfer activity"/>
    <property type="evidence" value="ECO:0007669"/>
    <property type="project" value="InterPro"/>
</dbReference>
<evidence type="ECO:0000313" key="11">
    <source>
        <dbReference type="Proteomes" id="UP000579281"/>
    </source>
</evidence>
<dbReference type="Pfam" id="PF01314">
    <property type="entry name" value="AFOR_C"/>
    <property type="match status" value="1"/>
</dbReference>
<dbReference type="AlphaFoldDB" id="A0A841KLM1"/>
<dbReference type="PANTHER" id="PTHR30038">
    <property type="entry name" value="ALDEHYDE FERREDOXIN OXIDOREDUCTASE"/>
    <property type="match status" value="1"/>
</dbReference>
<dbReference type="RefSeq" id="WP_184307275.1">
    <property type="nucleotide sequence ID" value="NZ_JACHEN010000001.1"/>
</dbReference>
<proteinExistence type="inferred from homology"/>
<dbReference type="SUPFAM" id="SSF56228">
    <property type="entry name" value="Aldehyde ferredoxin oxidoreductase, N-terminal domain"/>
    <property type="match status" value="1"/>
</dbReference>
<dbReference type="InterPro" id="IPR036021">
    <property type="entry name" value="Tungsten_al_ferr_oxy-like_C"/>
</dbReference>
<dbReference type="InterPro" id="IPR036503">
    <property type="entry name" value="Ald_Fedxn_OxRdtase_N_sf"/>
</dbReference>
<accession>A0A841KLM1</accession>
<dbReference type="PANTHER" id="PTHR30038:SF0">
    <property type="entry name" value="TUNGSTEN-CONTAINING ALDEHYDE FERREDOXIN OXIDOREDUCTASE"/>
    <property type="match status" value="1"/>
</dbReference>